<dbReference type="EMBL" id="JHQK01000018">
    <property type="protein sequence ID" value="KHN65811.1"/>
    <property type="molecule type" value="Genomic_DNA"/>
</dbReference>
<dbReference type="InterPro" id="IPR014729">
    <property type="entry name" value="Rossmann-like_a/b/a_fold"/>
</dbReference>
<evidence type="ECO:0000256" key="7">
    <source>
        <dbReference type="ARBA" id="ARBA00048741"/>
    </source>
</evidence>
<dbReference type="Proteomes" id="UP000031012">
    <property type="component" value="Unassembled WGS sequence"/>
</dbReference>
<reference evidence="12 13" key="1">
    <citation type="submission" date="2014-03" db="EMBL/GenBank/DDBJ databases">
        <title>Genome sequence of the diesel-degrader and plant-growth promoter Acinetobacter oleivorans PF-1 isolated from the roots of poplar tree.</title>
        <authorList>
            <person name="Gkorezis P."/>
            <person name="van Hamme J."/>
            <person name="Rineau F."/>
            <person name="Vangronsveld J."/>
            <person name="Francetti A."/>
        </authorList>
    </citation>
    <scope>NUCLEOTIDE SEQUENCE [LARGE SCALE GENOMIC DNA]</scope>
    <source>
        <strain evidence="12 13">PF1</strain>
    </source>
</reference>
<dbReference type="EC" id="6.3.5.4" evidence="3"/>
<comment type="pathway">
    <text evidence="1">Amino-acid biosynthesis; L-asparagine biosynthesis; L-asparagine from L-aspartate (L-Gln route): step 1/1.</text>
</comment>
<dbReference type="PIRSF" id="PIRSF001589">
    <property type="entry name" value="Asn_synthetase_glu-h"/>
    <property type="match status" value="1"/>
</dbReference>
<evidence type="ECO:0000256" key="9">
    <source>
        <dbReference type="PIRSR" id="PIRSR001589-2"/>
    </source>
</evidence>
<dbReference type="SUPFAM" id="SSF52402">
    <property type="entry name" value="Adenine nucleotide alpha hydrolases-like"/>
    <property type="match status" value="1"/>
</dbReference>
<gene>
    <name evidence="12" type="ORF">DH17_05890</name>
</gene>
<evidence type="ECO:0000256" key="1">
    <source>
        <dbReference type="ARBA" id="ARBA00005187"/>
    </source>
</evidence>
<keyword evidence="5 9" id="KW-0067">ATP-binding</keyword>
<dbReference type="Gene3D" id="3.40.50.620">
    <property type="entry name" value="HUPs"/>
    <property type="match status" value="1"/>
</dbReference>
<dbReference type="Gene3D" id="3.60.20.10">
    <property type="entry name" value="Glutamine Phosphoribosylpyrophosphate, subunit 1, domain 1"/>
    <property type="match status" value="1"/>
</dbReference>
<proteinExistence type="inferred from homology"/>
<comment type="similarity">
    <text evidence="2">Belongs to the asparagine synthetase family.</text>
</comment>
<keyword evidence="4 9" id="KW-0547">Nucleotide-binding</keyword>
<evidence type="ECO:0000256" key="10">
    <source>
        <dbReference type="PIRSR" id="PIRSR001589-3"/>
    </source>
</evidence>
<dbReference type="AlphaFoldDB" id="A0A0B2U4G7"/>
<name>A0A0B2U4G7_9GAMM</name>
<keyword evidence="8" id="KW-0061">Asparagine biosynthesis</keyword>
<evidence type="ECO:0000256" key="8">
    <source>
        <dbReference type="PIRSR" id="PIRSR001589-1"/>
    </source>
</evidence>
<sequence>MCGINAFIPFNDELNLYGEEIVKLMNHELNHRGPDDSGIYKDDKINLGHTRLKIIDLNGGKQPFFYQDLVLVFNGEVYNYEELKEELVSQNYKFNENSDTEVMAASFSCWGMNALNKFNGDFSGILYSKKNAEVTFFRDRVGVKPLYYSYSENGIIASSECKAIISALKKQDASYRPKICKEALIDNMLYGHALAPFTMFADISALEAGSYITLDLKNSKIEKTKYWDLEVDNEYTNQNVCQENIASILEDSIRLRCKSDVGHGLMLSGGLDSSLIGYILGKQNNNCKAYTIGNRSEQNVKKSFVSGSDIEFANIVANEAGHELFICEDIENNLINDLREISLAKDHVVTLANEMAMLKVFKEIKGNDTVILSGDGADEAFLGYFMMINKKITPFYSSESSKYLFGMFNKDFLSSKQAESIAWSNFENRLSDIDEKIKNSKQKLMHYLQLKFTLPYLLDRADRISSNFSLELRVPYCDHRLLEYVFNVSDKLKFKKVEKKLLRDSFKEEFNNDVLYRKKSVFPYSNSDYQINLLRNTALSVIKDSIDNDGILSKIYKTKFLSLLFENNYLFSTLKMFAGVFLYSSTLMSNNITSFFR</sequence>
<dbReference type="SUPFAM" id="SSF56235">
    <property type="entry name" value="N-terminal nucleophile aminohydrolases (Ntn hydrolases)"/>
    <property type="match status" value="1"/>
</dbReference>
<evidence type="ECO:0000256" key="3">
    <source>
        <dbReference type="ARBA" id="ARBA00012737"/>
    </source>
</evidence>
<protein>
    <recommendedName>
        <fullName evidence="3">asparagine synthase (glutamine-hydrolyzing)</fullName>
        <ecNumber evidence="3">6.3.5.4</ecNumber>
    </recommendedName>
</protein>
<accession>A0A0B2U4G7</accession>
<dbReference type="InterPro" id="IPR033738">
    <property type="entry name" value="AsnB_N"/>
</dbReference>
<dbReference type="InterPro" id="IPR029055">
    <property type="entry name" value="Ntn_hydrolases_N"/>
</dbReference>
<dbReference type="CDD" id="cd00712">
    <property type="entry name" value="AsnB"/>
    <property type="match status" value="1"/>
</dbReference>
<dbReference type="InterPro" id="IPR017932">
    <property type="entry name" value="GATase_2_dom"/>
</dbReference>
<evidence type="ECO:0000256" key="4">
    <source>
        <dbReference type="ARBA" id="ARBA00022741"/>
    </source>
</evidence>
<evidence type="ECO:0000256" key="5">
    <source>
        <dbReference type="ARBA" id="ARBA00022840"/>
    </source>
</evidence>
<dbReference type="PANTHER" id="PTHR43284">
    <property type="entry name" value="ASPARAGINE SYNTHETASE (GLUTAMINE-HYDROLYZING)"/>
    <property type="match status" value="1"/>
</dbReference>
<keyword evidence="6 8" id="KW-0315">Glutamine amidotransferase</keyword>
<dbReference type="NCBIfam" id="TIGR01536">
    <property type="entry name" value="asn_synth_AEB"/>
    <property type="match status" value="1"/>
</dbReference>
<comment type="catalytic activity">
    <reaction evidence="7">
        <text>L-aspartate + L-glutamine + ATP + H2O = L-asparagine + L-glutamate + AMP + diphosphate + H(+)</text>
        <dbReference type="Rhea" id="RHEA:12228"/>
        <dbReference type="ChEBI" id="CHEBI:15377"/>
        <dbReference type="ChEBI" id="CHEBI:15378"/>
        <dbReference type="ChEBI" id="CHEBI:29985"/>
        <dbReference type="ChEBI" id="CHEBI:29991"/>
        <dbReference type="ChEBI" id="CHEBI:30616"/>
        <dbReference type="ChEBI" id="CHEBI:33019"/>
        <dbReference type="ChEBI" id="CHEBI:58048"/>
        <dbReference type="ChEBI" id="CHEBI:58359"/>
        <dbReference type="ChEBI" id="CHEBI:456215"/>
        <dbReference type="EC" id="6.3.5.4"/>
    </reaction>
</comment>
<dbReference type="GO" id="GO:0004066">
    <property type="term" value="F:asparagine synthase (glutamine-hydrolyzing) activity"/>
    <property type="evidence" value="ECO:0007669"/>
    <property type="project" value="UniProtKB-EC"/>
</dbReference>
<evidence type="ECO:0000256" key="6">
    <source>
        <dbReference type="ARBA" id="ARBA00022962"/>
    </source>
</evidence>
<dbReference type="Pfam" id="PF13537">
    <property type="entry name" value="GATase_7"/>
    <property type="match status" value="1"/>
</dbReference>
<feature type="active site" description="For GATase activity" evidence="8">
    <location>
        <position position="2"/>
    </location>
</feature>
<feature type="site" description="Important for beta-aspartyl-AMP intermediate formation" evidence="10">
    <location>
        <position position="375"/>
    </location>
</feature>
<evidence type="ECO:0000313" key="12">
    <source>
        <dbReference type="EMBL" id="KHN65811.1"/>
    </source>
</evidence>
<feature type="binding site" evidence="9">
    <location>
        <begin position="373"/>
        <end position="374"/>
    </location>
    <ligand>
        <name>ATP</name>
        <dbReference type="ChEBI" id="CHEBI:30616"/>
    </ligand>
</feature>
<organism evidence="12 13">
    <name type="scientific">Acinetobacter oleivorans</name>
    <dbReference type="NCBI Taxonomy" id="1148157"/>
    <lineage>
        <taxon>Bacteria</taxon>
        <taxon>Pseudomonadati</taxon>
        <taxon>Pseudomonadota</taxon>
        <taxon>Gammaproteobacteria</taxon>
        <taxon>Moraxellales</taxon>
        <taxon>Moraxellaceae</taxon>
        <taxon>Acinetobacter</taxon>
    </lineage>
</organism>
<feature type="binding site" evidence="9">
    <location>
        <position position="99"/>
    </location>
    <ligand>
        <name>L-glutamine</name>
        <dbReference type="ChEBI" id="CHEBI:58359"/>
    </ligand>
</feature>
<dbReference type="InterPro" id="IPR051786">
    <property type="entry name" value="ASN_synthetase/amidase"/>
</dbReference>
<dbReference type="PROSITE" id="PS51278">
    <property type="entry name" value="GATASE_TYPE_2"/>
    <property type="match status" value="1"/>
</dbReference>
<evidence type="ECO:0000256" key="2">
    <source>
        <dbReference type="ARBA" id="ARBA00005752"/>
    </source>
</evidence>
<dbReference type="InterPro" id="IPR006426">
    <property type="entry name" value="Asn_synth_AEB"/>
</dbReference>
<dbReference type="CDD" id="cd01991">
    <property type="entry name" value="Asn_synthase_B_C"/>
    <property type="match status" value="1"/>
</dbReference>
<evidence type="ECO:0000313" key="13">
    <source>
        <dbReference type="Proteomes" id="UP000031012"/>
    </source>
</evidence>
<dbReference type="Pfam" id="PF00733">
    <property type="entry name" value="Asn_synthase"/>
    <property type="match status" value="1"/>
</dbReference>
<dbReference type="GO" id="GO:0005524">
    <property type="term" value="F:ATP binding"/>
    <property type="evidence" value="ECO:0007669"/>
    <property type="project" value="UniProtKB-KW"/>
</dbReference>
<evidence type="ECO:0000259" key="11">
    <source>
        <dbReference type="PROSITE" id="PS51278"/>
    </source>
</evidence>
<feature type="domain" description="Glutamine amidotransferase type-2" evidence="11">
    <location>
        <begin position="2"/>
        <end position="217"/>
    </location>
</feature>
<comment type="caution">
    <text evidence="12">The sequence shown here is derived from an EMBL/GenBank/DDBJ whole genome shotgun (WGS) entry which is preliminary data.</text>
</comment>
<dbReference type="InterPro" id="IPR001962">
    <property type="entry name" value="Asn_synthase"/>
</dbReference>
<keyword evidence="8" id="KW-0028">Amino-acid biosynthesis</keyword>
<dbReference type="PANTHER" id="PTHR43284:SF1">
    <property type="entry name" value="ASPARAGINE SYNTHETASE"/>
    <property type="match status" value="1"/>
</dbReference>
<dbReference type="GO" id="GO:0006529">
    <property type="term" value="P:asparagine biosynthetic process"/>
    <property type="evidence" value="ECO:0007669"/>
    <property type="project" value="UniProtKB-KW"/>
</dbReference>